<reference evidence="1 2" key="1">
    <citation type="submission" date="2018-05" db="EMBL/GenBank/DDBJ databases">
        <title>Streptomyces venezuelae.</title>
        <authorList>
            <person name="Kim W."/>
            <person name="Lee N."/>
            <person name="Cho B.-K."/>
        </authorList>
    </citation>
    <scope>NUCLEOTIDE SEQUENCE [LARGE SCALE GENOMIC DNA]</scope>
    <source>
        <strain evidence="1 2">ATCC 21782</strain>
    </source>
</reference>
<accession>A0A5P2DE25</accession>
<sequence>MEQTEAIGLHAHLWQPSVSEFRWVVWNAAEGTMVFDTELNCPVYIDDEPTLRQVLGRMREAGVPEGKDYPGRPCS</sequence>
<gene>
    <name evidence="1" type="ORF">DEJ50_29305</name>
</gene>
<evidence type="ECO:0000313" key="2">
    <source>
        <dbReference type="Proteomes" id="UP000325211"/>
    </source>
</evidence>
<organism evidence="1 2">
    <name type="scientific">Streptomyces venezuelae</name>
    <dbReference type="NCBI Taxonomy" id="54571"/>
    <lineage>
        <taxon>Bacteria</taxon>
        <taxon>Bacillati</taxon>
        <taxon>Actinomycetota</taxon>
        <taxon>Actinomycetes</taxon>
        <taxon>Kitasatosporales</taxon>
        <taxon>Streptomycetaceae</taxon>
        <taxon>Streptomyces</taxon>
    </lineage>
</organism>
<dbReference type="EMBL" id="CP029190">
    <property type="protein sequence ID" value="QES51329.1"/>
    <property type="molecule type" value="Genomic_DNA"/>
</dbReference>
<name>A0A5P2DE25_STRVZ</name>
<evidence type="ECO:0000313" key="1">
    <source>
        <dbReference type="EMBL" id="QES51329.1"/>
    </source>
</evidence>
<dbReference type="AlphaFoldDB" id="A0A5P2DE25"/>
<proteinExistence type="predicted"/>
<protein>
    <submittedName>
        <fullName evidence="1">Uncharacterized protein</fullName>
    </submittedName>
</protein>
<dbReference type="Proteomes" id="UP000325211">
    <property type="component" value="Chromosome"/>
</dbReference>